<dbReference type="InterPro" id="IPR002173">
    <property type="entry name" value="Carboh/pur_kinase_PfkB_CS"/>
</dbReference>
<accession>A0ABN2QGZ1</accession>
<evidence type="ECO:0000259" key="3">
    <source>
        <dbReference type="Pfam" id="PF00294"/>
    </source>
</evidence>
<protein>
    <submittedName>
        <fullName evidence="4">PfkB family carbohydrate kinase</fullName>
    </submittedName>
</protein>
<proteinExistence type="predicted"/>
<dbReference type="InterPro" id="IPR011611">
    <property type="entry name" value="PfkB_dom"/>
</dbReference>
<keyword evidence="1" id="KW-0808">Transferase</keyword>
<dbReference type="PANTHER" id="PTHR10584">
    <property type="entry name" value="SUGAR KINASE"/>
    <property type="match status" value="1"/>
</dbReference>
<keyword evidence="5" id="KW-1185">Reference proteome</keyword>
<dbReference type="EMBL" id="BAAAPB010000001">
    <property type="protein sequence ID" value="GAA1952204.1"/>
    <property type="molecule type" value="Genomic_DNA"/>
</dbReference>
<name>A0ABN2QGZ1_9ACTN</name>
<sequence length="301" mass="30032">MSVVVLGGANVDLKARSAAPLVAGTSNPGTTCLSSGGVARNIAENLARLGTATTLVTAVGSDTLGDDLLTTTAAAGVDVSLVRRRETSTGTYTAVLDDAGELAVAVADMAAVESLSAADVAGASDVAARIAAADLVVLDGNLLPATATAVLDVAEAAGVRVVVEPVSVPKARRLAPALRRPTFLLTPNTDELAALTGISETERALAALHERGARMVWLRRGPAGSVLSTPDGAASLAPIAGEVVDVTGAGDAMLAAFCHFLLAGASPEEAARLGHVAAALTVATPATVRPDLTESLVRSHL</sequence>
<dbReference type="GO" id="GO:0016301">
    <property type="term" value="F:kinase activity"/>
    <property type="evidence" value="ECO:0007669"/>
    <property type="project" value="UniProtKB-KW"/>
</dbReference>
<dbReference type="PANTHER" id="PTHR10584:SF166">
    <property type="entry name" value="RIBOKINASE"/>
    <property type="match status" value="1"/>
</dbReference>
<dbReference type="Proteomes" id="UP001500571">
    <property type="component" value="Unassembled WGS sequence"/>
</dbReference>
<gene>
    <name evidence="4" type="ORF">GCM10009798_09320</name>
</gene>
<evidence type="ECO:0000313" key="5">
    <source>
        <dbReference type="Proteomes" id="UP001500571"/>
    </source>
</evidence>
<dbReference type="InterPro" id="IPR029056">
    <property type="entry name" value="Ribokinase-like"/>
</dbReference>
<dbReference type="Gene3D" id="3.40.1190.20">
    <property type="match status" value="1"/>
</dbReference>
<dbReference type="Pfam" id="PF00294">
    <property type="entry name" value="PfkB"/>
    <property type="match status" value="1"/>
</dbReference>
<organism evidence="4 5">
    <name type="scientific">Nocardioides panacihumi</name>
    <dbReference type="NCBI Taxonomy" id="400774"/>
    <lineage>
        <taxon>Bacteria</taxon>
        <taxon>Bacillati</taxon>
        <taxon>Actinomycetota</taxon>
        <taxon>Actinomycetes</taxon>
        <taxon>Propionibacteriales</taxon>
        <taxon>Nocardioidaceae</taxon>
        <taxon>Nocardioides</taxon>
    </lineage>
</organism>
<dbReference type="PROSITE" id="PS00583">
    <property type="entry name" value="PFKB_KINASES_1"/>
    <property type="match status" value="1"/>
</dbReference>
<dbReference type="RefSeq" id="WP_344042901.1">
    <property type="nucleotide sequence ID" value="NZ_BAAAPB010000001.1"/>
</dbReference>
<evidence type="ECO:0000256" key="2">
    <source>
        <dbReference type="ARBA" id="ARBA00022777"/>
    </source>
</evidence>
<evidence type="ECO:0000256" key="1">
    <source>
        <dbReference type="ARBA" id="ARBA00022679"/>
    </source>
</evidence>
<reference evidence="4 5" key="1">
    <citation type="journal article" date="2019" name="Int. J. Syst. Evol. Microbiol.">
        <title>The Global Catalogue of Microorganisms (GCM) 10K type strain sequencing project: providing services to taxonomists for standard genome sequencing and annotation.</title>
        <authorList>
            <consortium name="The Broad Institute Genomics Platform"/>
            <consortium name="The Broad Institute Genome Sequencing Center for Infectious Disease"/>
            <person name="Wu L."/>
            <person name="Ma J."/>
        </authorList>
    </citation>
    <scope>NUCLEOTIDE SEQUENCE [LARGE SCALE GENOMIC DNA]</scope>
    <source>
        <strain evidence="4 5">JCM 15309</strain>
    </source>
</reference>
<feature type="domain" description="Carbohydrate kinase PfkB" evidence="3">
    <location>
        <begin position="2"/>
        <end position="289"/>
    </location>
</feature>
<evidence type="ECO:0000313" key="4">
    <source>
        <dbReference type="EMBL" id="GAA1952204.1"/>
    </source>
</evidence>
<keyword evidence="2 4" id="KW-0418">Kinase</keyword>
<dbReference type="SUPFAM" id="SSF53613">
    <property type="entry name" value="Ribokinase-like"/>
    <property type="match status" value="1"/>
</dbReference>
<comment type="caution">
    <text evidence="4">The sequence shown here is derived from an EMBL/GenBank/DDBJ whole genome shotgun (WGS) entry which is preliminary data.</text>
</comment>